<evidence type="ECO:0008006" key="3">
    <source>
        <dbReference type="Google" id="ProtNLM"/>
    </source>
</evidence>
<organism evidence="1 2">
    <name type="scientific">Chitinophaga alhagiae</name>
    <dbReference type="NCBI Taxonomy" id="2203219"/>
    <lineage>
        <taxon>Bacteria</taxon>
        <taxon>Pseudomonadati</taxon>
        <taxon>Bacteroidota</taxon>
        <taxon>Chitinophagia</taxon>
        <taxon>Chitinophagales</taxon>
        <taxon>Chitinophagaceae</taxon>
        <taxon>Chitinophaga</taxon>
    </lineage>
</organism>
<dbReference type="Proteomes" id="UP000246099">
    <property type="component" value="Chromosome"/>
</dbReference>
<proteinExistence type="predicted"/>
<name>A0ABN5LWK1_9BACT</name>
<gene>
    <name evidence="1" type="ORF">DLD77_01870</name>
</gene>
<reference evidence="1 2" key="1">
    <citation type="submission" date="2018-05" db="EMBL/GenBank/DDBJ databases">
        <title>Chitinophaga sp. nov., isolated from rhizosphere soil of Alhagi.</title>
        <authorList>
            <person name="Liu Y."/>
        </authorList>
    </citation>
    <scope>NUCLEOTIDE SEQUENCE [LARGE SCALE GENOMIC DNA]</scope>
    <source>
        <strain evidence="1 2">T22</strain>
    </source>
</reference>
<dbReference type="EMBL" id="CP029600">
    <property type="protein sequence ID" value="AWO00537.1"/>
    <property type="molecule type" value="Genomic_DNA"/>
</dbReference>
<sequence length="296" mass="33133">MTGLLAACSNPPKQVNDEDRVLTFEDFRGFFPAGGKSFRLNADSLRRSQPDSLALKARVVQQFLPDTLAKGVFTAAEKPRFFPRVLIEREDLLYFVVEGRAKKGSAAWLNLYDKKGTFLQRHLVARNIGGKPRMGFLLDDKFNIRISTALQRGNRDDVYAANPDGSLILILTNSTEPLNAGLYNPIDTLPRKHKFSANYTSGEHSLVSIRDGETPKEFQFFIHFSKDNGACTGELDGVGRFTSATTGQFRDKRTSCILEFRFSGGRVTISETGCGAYRGIKCFFEGSYTKKREKKK</sequence>
<evidence type="ECO:0000313" key="1">
    <source>
        <dbReference type="EMBL" id="AWO00537.1"/>
    </source>
</evidence>
<keyword evidence="2" id="KW-1185">Reference proteome</keyword>
<accession>A0ABN5LWK1</accession>
<evidence type="ECO:0000313" key="2">
    <source>
        <dbReference type="Proteomes" id="UP000246099"/>
    </source>
</evidence>
<protein>
    <recommendedName>
        <fullName evidence="3">Lipoprotein</fullName>
    </recommendedName>
</protein>